<evidence type="ECO:0000256" key="2">
    <source>
        <dbReference type="ARBA" id="ARBA00022605"/>
    </source>
</evidence>
<evidence type="ECO:0000256" key="8">
    <source>
        <dbReference type="ARBA" id="ARBA00023002"/>
    </source>
</evidence>
<feature type="binding site" evidence="12">
    <location>
        <begin position="382"/>
        <end position="385"/>
    </location>
    <ligand>
        <name>FAD</name>
        <dbReference type="ChEBI" id="CHEBI:57692"/>
    </ligand>
</feature>
<dbReference type="RefSeq" id="WP_136131856.1">
    <property type="nucleotide sequence ID" value="NZ_PDKS01000004.1"/>
</dbReference>
<keyword evidence="5 11" id="KW-0274">FAD</keyword>
<dbReference type="SUPFAM" id="SSF52343">
    <property type="entry name" value="Ferredoxin reductase-like, C-terminal NADP-linked domain"/>
    <property type="match status" value="1"/>
</dbReference>
<dbReference type="InterPro" id="IPR029039">
    <property type="entry name" value="Flavoprotein-like_sf"/>
</dbReference>
<dbReference type="NCBIfam" id="TIGR01931">
    <property type="entry name" value="cysJ"/>
    <property type="match status" value="1"/>
</dbReference>
<dbReference type="InterPro" id="IPR039261">
    <property type="entry name" value="FNR_nucleotide-bd"/>
</dbReference>
<comment type="catalytic activity">
    <reaction evidence="10 11">
        <text>hydrogen sulfide + 3 NADP(+) + 3 H2O = sulfite + 3 NADPH + 4 H(+)</text>
        <dbReference type="Rhea" id="RHEA:13801"/>
        <dbReference type="ChEBI" id="CHEBI:15377"/>
        <dbReference type="ChEBI" id="CHEBI:15378"/>
        <dbReference type="ChEBI" id="CHEBI:17359"/>
        <dbReference type="ChEBI" id="CHEBI:29919"/>
        <dbReference type="ChEBI" id="CHEBI:57783"/>
        <dbReference type="ChEBI" id="CHEBI:58349"/>
        <dbReference type="EC" id="1.8.1.2"/>
    </reaction>
</comment>
<dbReference type="InterPro" id="IPR003097">
    <property type="entry name" value="CysJ-like_FAD-binding"/>
</dbReference>
<dbReference type="SUPFAM" id="SSF52218">
    <property type="entry name" value="Flavoproteins"/>
    <property type="match status" value="1"/>
</dbReference>
<evidence type="ECO:0000256" key="7">
    <source>
        <dbReference type="ARBA" id="ARBA00022982"/>
    </source>
</evidence>
<dbReference type="InterPro" id="IPR001709">
    <property type="entry name" value="Flavoprot_Pyr_Nucl_cyt_Rdtase"/>
</dbReference>
<reference evidence="15 16" key="1">
    <citation type="journal article" date="2018" name="Genome Biol. Evol.">
        <title>Cladogenesis and Genomic Streamlining in Extracellular Endosymbionts of Tropical Stink Bugs.</title>
        <authorList>
            <person name="Otero-Bravo A."/>
            <person name="Goffredi S."/>
            <person name="Sabree Z.L."/>
        </authorList>
    </citation>
    <scope>NUCLEOTIDE SEQUENCE [LARGE SCALE GENOMIC DNA]</scope>
    <source>
        <strain evidence="15 16">SoET</strain>
    </source>
</reference>
<proteinExistence type="predicted"/>
<evidence type="ECO:0000256" key="9">
    <source>
        <dbReference type="ARBA" id="ARBA00023192"/>
    </source>
</evidence>
<feature type="binding site" evidence="12">
    <location>
        <position position="318"/>
    </location>
    <ligand>
        <name>FAD</name>
        <dbReference type="ChEBI" id="CHEBI:57692"/>
    </ligand>
</feature>
<dbReference type="GO" id="GO:0010181">
    <property type="term" value="F:FMN binding"/>
    <property type="evidence" value="ECO:0007669"/>
    <property type="project" value="InterPro"/>
</dbReference>
<evidence type="ECO:0000259" key="14">
    <source>
        <dbReference type="PROSITE" id="PS51384"/>
    </source>
</evidence>
<feature type="binding site" evidence="12">
    <location>
        <begin position="415"/>
        <end position="418"/>
    </location>
    <ligand>
        <name>FAD</name>
        <dbReference type="ChEBI" id="CHEBI:57692"/>
    </ligand>
</feature>
<protein>
    <recommendedName>
        <fullName evidence="11">Sulfite reductase [NADPH] flavoprotein alpha-component</fullName>
        <shortName evidence="11">SiR-FP</shortName>
        <ecNumber evidence="11">1.8.1.2</ecNumber>
    </recommendedName>
</protein>
<comment type="pathway">
    <text evidence="11">Sulfur metabolism; hydrogen sulfide biosynthesis; hydrogen sulfide from sulfite (NADPH route): step 1/1.</text>
</comment>
<keyword evidence="3 11" id="KW-0285">Flavoprotein</keyword>
<dbReference type="PROSITE" id="PS51384">
    <property type="entry name" value="FAD_FR"/>
    <property type="match status" value="1"/>
</dbReference>
<dbReference type="InterPro" id="IPR017927">
    <property type="entry name" value="FAD-bd_FR_type"/>
</dbReference>
<dbReference type="PANTHER" id="PTHR19384:SF128">
    <property type="entry name" value="NADPH OXIDOREDUCTASE A"/>
    <property type="match status" value="1"/>
</dbReference>
<dbReference type="Gene3D" id="1.20.990.10">
    <property type="entry name" value="NADPH-cytochrome p450 Reductase, Chain A, domain 3"/>
    <property type="match status" value="1"/>
</dbReference>
<comment type="cofactor">
    <cofactor evidence="11 12">
        <name>FMN</name>
        <dbReference type="ChEBI" id="CHEBI:58210"/>
    </cofactor>
    <text evidence="11 12">Binds 1 FMN per subunit.</text>
</comment>
<dbReference type="Pfam" id="PF00175">
    <property type="entry name" value="NAD_binding_1"/>
    <property type="match status" value="1"/>
</dbReference>
<dbReference type="PRINTS" id="PR00369">
    <property type="entry name" value="FLAVODOXIN"/>
</dbReference>
<comment type="subunit">
    <text evidence="11">Alpha(8)-beta(8). The alpha component is a flavoprotein, the beta component is a hemoprotein.</text>
</comment>
<evidence type="ECO:0000256" key="12">
    <source>
        <dbReference type="PIRSR" id="PIRSR000207-1"/>
    </source>
</evidence>
<feature type="binding site" evidence="12">
    <location>
        <position position="556"/>
    </location>
    <ligand>
        <name>NADP(+)</name>
        <dbReference type="ChEBI" id="CHEBI:58349"/>
    </ligand>
</feature>
<keyword evidence="8 11" id="KW-0560">Oxidoreductase</keyword>
<dbReference type="InterPro" id="IPR008254">
    <property type="entry name" value="Flavodoxin/NO_synth"/>
</dbReference>
<evidence type="ECO:0000313" key="16">
    <source>
        <dbReference type="Proteomes" id="UP000296034"/>
    </source>
</evidence>
<dbReference type="SUPFAM" id="SSF63380">
    <property type="entry name" value="Riboflavin synthase domain-like"/>
    <property type="match status" value="1"/>
</dbReference>
<gene>
    <name evidence="15" type="primary">cysJ</name>
    <name evidence="15" type="ORF">CRV11_02885</name>
</gene>
<feature type="binding site" evidence="12">
    <location>
        <begin position="64"/>
        <end position="69"/>
    </location>
    <ligand>
        <name>FMN</name>
        <dbReference type="ChEBI" id="CHEBI:58210"/>
    </ligand>
</feature>
<evidence type="ECO:0000256" key="5">
    <source>
        <dbReference type="ARBA" id="ARBA00022827"/>
    </source>
</evidence>
<dbReference type="InterPro" id="IPR001094">
    <property type="entry name" value="Flavdoxin-like"/>
</dbReference>
<dbReference type="Gene3D" id="3.40.50.360">
    <property type="match status" value="1"/>
</dbReference>
<dbReference type="InterPro" id="IPR010199">
    <property type="entry name" value="CysJ"/>
</dbReference>
<keyword evidence="1 11" id="KW-0813">Transport</keyword>
<evidence type="ECO:0000313" key="15">
    <source>
        <dbReference type="EMBL" id="PPI87084.1"/>
    </source>
</evidence>
<feature type="binding site" evidence="12">
    <location>
        <begin position="111"/>
        <end position="114"/>
    </location>
    <ligand>
        <name>FMN</name>
        <dbReference type="ChEBI" id="CHEBI:58210"/>
    </ligand>
</feature>
<dbReference type="GO" id="GO:0004783">
    <property type="term" value="F:sulfite reductase (NADPH) activity"/>
    <property type="evidence" value="ECO:0007669"/>
    <property type="project" value="UniProtKB-EC"/>
</dbReference>
<evidence type="ECO:0000256" key="3">
    <source>
        <dbReference type="ARBA" id="ARBA00022630"/>
    </source>
</evidence>
<dbReference type="Proteomes" id="UP000296034">
    <property type="component" value="Unassembled WGS sequence"/>
</dbReference>
<dbReference type="EC" id="1.8.1.2" evidence="11"/>
<dbReference type="GO" id="GO:0070814">
    <property type="term" value="P:hydrogen sulfide biosynthetic process"/>
    <property type="evidence" value="ECO:0007669"/>
    <property type="project" value="UniProtKB-UniPathway"/>
</dbReference>
<dbReference type="PANTHER" id="PTHR19384">
    <property type="entry name" value="NITRIC OXIDE SYNTHASE-RELATED"/>
    <property type="match status" value="1"/>
</dbReference>
<evidence type="ECO:0000259" key="13">
    <source>
        <dbReference type="PROSITE" id="PS50902"/>
    </source>
</evidence>
<dbReference type="UniPathway" id="UPA00140">
    <property type="reaction ID" value="UER00207"/>
</dbReference>
<evidence type="ECO:0000256" key="4">
    <source>
        <dbReference type="ARBA" id="ARBA00022643"/>
    </source>
</evidence>
<dbReference type="PROSITE" id="PS50902">
    <property type="entry name" value="FLAVODOXIN_LIKE"/>
    <property type="match status" value="1"/>
</dbReference>
<keyword evidence="9 11" id="KW-0198">Cysteine biosynthesis</keyword>
<dbReference type="InterPro" id="IPR017938">
    <property type="entry name" value="Riboflavin_synthase-like_b-brl"/>
</dbReference>
<dbReference type="CDD" id="cd06199">
    <property type="entry name" value="SiR"/>
    <property type="match status" value="1"/>
</dbReference>
<dbReference type="Gene3D" id="2.40.30.10">
    <property type="entry name" value="Translation factors"/>
    <property type="match status" value="1"/>
</dbReference>
<accession>A0A2P5SXN2</accession>
<dbReference type="InterPro" id="IPR023173">
    <property type="entry name" value="NADPH_Cyt_P450_Rdtase_alpha"/>
</dbReference>
<evidence type="ECO:0000256" key="6">
    <source>
        <dbReference type="ARBA" id="ARBA00022857"/>
    </source>
</evidence>
<dbReference type="OrthoDB" id="9816402at2"/>
<comment type="function">
    <text evidence="11">Component of the sulfite reductase complex that catalyzes the 6-electron reduction of sulfite to sulfide. This is one of several activities required for the biosynthesis of L-cysteine from sulfate. The flavoprotein component catalyzes the electron flow from NADPH -&gt; FAD -&gt; FMN to the hemoprotein component.</text>
</comment>
<feature type="domain" description="FAD-binding FR-type" evidence="14">
    <location>
        <begin position="230"/>
        <end position="443"/>
    </location>
</feature>
<dbReference type="Pfam" id="PF00667">
    <property type="entry name" value="FAD_binding_1"/>
    <property type="match status" value="1"/>
</dbReference>
<feature type="binding site" evidence="12">
    <location>
        <begin position="520"/>
        <end position="524"/>
    </location>
    <ligand>
        <name>NADP(+)</name>
        <dbReference type="ChEBI" id="CHEBI:58349"/>
    </ligand>
</feature>
<dbReference type="PIRSF" id="PIRSF000207">
    <property type="entry name" value="SiR-FP_CysJ"/>
    <property type="match status" value="1"/>
</dbReference>
<keyword evidence="6 11" id="KW-0521">NADP</keyword>
<dbReference type="GO" id="GO:0050660">
    <property type="term" value="F:flavin adenine dinucleotide binding"/>
    <property type="evidence" value="ECO:0007669"/>
    <property type="project" value="InterPro"/>
</dbReference>
<feature type="domain" description="Flavodoxin-like" evidence="13">
    <location>
        <begin position="58"/>
        <end position="196"/>
    </location>
</feature>
<name>A0A2P5SXN2_9GAMM</name>
<sequence>MDNSLGFSEFKIPITLEQLDKLQSITIDLSKSQLLWISGYIWGIANKNTFIKEETPIITIISASQTGNARRLAQWFNEQLKSAKLNTNLINASNYKFKKIQQEKILILIISTQGEGEPPEESTSLYKFLMSKRAPKMTNTSFAVFGLGDSSYEFFSKAGKDFDKRLDALGAKRLINRVDADINYEDQKEKWCNLLINQLKYYITNNLLKQDKKNFIQNVNKNIGVDYTKNNPFNACCLVNQKITGKNSEKDIRHIEIDISKSNIYYYPGDALGIWYKNNTNLISEILNLVGLKGNEKVKIQNKILLIKDALKKHFELTKNSKNIVKKYAILSKNNNLFSILNDNYQLTKYSNLYPIVDMIRLNPSKLTPEQLISLLRPLTPRLYSISSSQNEVENEIHITVNIVSFYIENYFRGGGASTWLSNCIEGDMIDIFIERNDHFRLPLDHTLPIIMIGAGTGISPFRAFMQQREYDGASGKNWLFFGNHCFTEDFLYQLEWQEYIKKGLLNKISLAWSRDQSEKIYIQDKIRDNGNDVWYWIKEGAHIYICGNANSMAKDVEKVLLEIIARHGHMNFTKAEDFLNDLRIEHRYKRDVY</sequence>
<comment type="cofactor">
    <cofactor evidence="11 12">
        <name>FAD</name>
        <dbReference type="ChEBI" id="CHEBI:57692"/>
    </cofactor>
    <text evidence="11 12">Binds 1 FAD per subunit.</text>
</comment>
<dbReference type="NCBIfam" id="NF008197">
    <property type="entry name" value="PRK10953.1"/>
    <property type="match status" value="1"/>
</dbReference>
<evidence type="ECO:0000256" key="1">
    <source>
        <dbReference type="ARBA" id="ARBA00022448"/>
    </source>
</evidence>
<dbReference type="Gene3D" id="3.40.50.80">
    <property type="entry name" value="Nucleotide-binding domain of ferredoxin-NADP reductase (FNR) module"/>
    <property type="match status" value="1"/>
</dbReference>
<dbReference type="AlphaFoldDB" id="A0A2P5SXN2"/>
<dbReference type="GO" id="GO:0019344">
    <property type="term" value="P:cysteine biosynthetic process"/>
    <property type="evidence" value="ECO:0007669"/>
    <property type="project" value="UniProtKB-KW"/>
</dbReference>
<organism evidence="15 16">
    <name type="scientific">Candidatus Pantoea edessiphila</name>
    <dbReference type="NCBI Taxonomy" id="2044610"/>
    <lineage>
        <taxon>Bacteria</taxon>
        <taxon>Pseudomonadati</taxon>
        <taxon>Pseudomonadota</taxon>
        <taxon>Gammaproteobacteria</taxon>
        <taxon>Enterobacterales</taxon>
        <taxon>Erwiniaceae</taxon>
        <taxon>Pantoea</taxon>
    </lineage>
</organism>
<dbReference type="GO" id="GO:0005829">
    <property type="term" value="C:cytosol"/>
    <property type="evidence" value="ECO:0007669"/>
    <property type="project" value="TreeGrafter"/>
</dbReference>
<dbReference type="PRINTS" id="PR00371">
    <property type="entry name" value="FPNCR"/>
</dbReference>
<evidence type="ECO:0000256" key="11">
    <source>
        <dbReference type="PIRNR" id="PIRNR000207"/>
    </source>
</evidence>
<dbReference type="FunFam" id="3.40.50.80:FF:000001">
    <property type="entry name" value="NADPH--cytochrome P450 reductase 1"/>
    <property type="match status" value="1"/>
</dbReference>
<keyword evidence="2 11" id="KW-0028">Amino-acid biosynthesis</keyword>
<dbReference type="InterPro" id="IPR001433">
    <property type="entry name" value="OxRdtase_FAD/NAD-bd"/>
</dbReference>
<comment type="caution">
    <text evidence="15">The sequence shown here is derived from an EMBL/GenBank/DDBJ whole genome shotgun (WGS) entry which is preliminary data.</text>
</comment>
<keyword evidence="7 11" id="KW-0249">Electron transport</keyword>
<keyword evidence="4 11" id="KW-0288">FMN</keyword>
<feature type="binding site" evidence="12">
    <location>
        <begin position="514"/>
        <end position="515"/>
    </location>
    <ligand>
        <name>NADP(+)</name>
        <dbReference type="ChEBI" id="CHEBI:58349"/>
    </ligand>
</feature>
<dbReference type="EMBL" id="PDKS01000004">
    <property type="protein sequence ID" value="PPI87084.1"/>
    <property type="molecule type" value="Genomic_DNA"/>
</dbReference>
<evidence type="ECO:0000256" key="10">
    <source>
        <dbReference type="ARBA" id="ARBA00052219"/>
    </source>
</evidence>
<feature type="binding site" evidence="12">
    <location>
        <position position="594"/>
    </location>
    <ligand>
        <name>FAD</name>
        <dbReference type="ChEBI" id="CHEBI:57692"/>
    </ligand>
</feature>
<dbReference type="Pfam" id="PF00258">
    <property type="entry name" value="Flavodoxin_1"/>
    <property type="match status" value="1"/>
</dbReference>